<protein>
    <submittedName>
        <fullName evidence="1">Uncharacterized protein</fullName>
    </submittedName>
</protein>
<evidence type="ECO:0000313" key="1">
    <source>
        <dbReference type="EMBL" id="VDC74344.1"/>
    </source>
</evidence>
<gene>
    <name evidence="1" type="ORF">BRAA01T00846Z</name>
</gene>
<accession>A0A3P5ZFC2</accession>
<dbReference type="EMBL" id="LR031571">
    <property type="protein sequence ID" value="VDC74344.1"/>
    <property type="molecule type" value="Genomic_DNA"/>
</dbReference>
<dbReference type="AlphaFoldDB" id="A0A3P5ZFC2"/>
<name>A0A3P5ZFC2_BRACM</name>
<sequence>MTLATGPQSLARIVIRVTMDIELVQVLAHHSVVHMKITTDTALILIIQELYFVVAESSAVEGSHLGDTETIHHPMLELELDLVALMGLNLLMAALLEAMALAETIIIQRCNQEMEIGTV</sequence>
<reference evidence="1" key="1">
    <citation type="submission" date="2018-11" db="EMBL/GenBank/DDBJ databases">
        <authorList>
            <consortium name="Genoscope - CEA"/>
            <person name="William W."/>
        </authorList>
    </citation>
    <scope>NUCLEOTIDE SEQUENCE</scope>
</reference>
<proteinExistence type="predicted"/>
<organism evidence="1">
    <name type="scientific">Brassica campestris</name>
    <name type="common">Field mustard</name>
    <dbReference type="NCBI Taxonomy" id="3711"/>
    <lineage>
        <taxon>Eukaryota</taxon>
        <taxon>Viridiplantae</taxon>
        <taxon>Streptophyta</taxon>
        <taxon>Embryophyta</taxon>
        <taxon>Tracheophyta</taxon>
        <taxon>Spermatophyta</taxon>
        <taxon>Magnoliopsida</taxon>
        <taxon>eudicotyledons</taxon>
        <taxon>Gunneridae</taxon>
        <taxon>Pentapetalae</taxon>
        <taxon>rosids</taxon>
        <taxon>malvids</taxon>
        <taxon>Brassicales</taxon>
        <taxon>Brassicaceae</taxon>
        <taxon>Brassiceae</taxon>
        <taxon>Brassica</taxon>
    </lineage>
</organism>